<sequence length="41" mass="4904">MRALAKREIKNLQKINGLKNLKEWEIIVFIFMIIPVNSYNN</sequence>
<gene>
    <name evidence="1" type="ORF">SAMEA104719789_01227</name>
</gene>
<dbReference type="Proteomes" id="UP000262142">
    <property type="component" value="Unassembled WGS sequence"/>
</dbReference>
<protein>
    <submittedName>
        <fullName evidence="1">Uncharacterized protein</fullName>
    </submittedName>
</protein>
<evidence type="ECO:0000313" key="2">
    <source>
        <dbReference type="Proteomes" id="UP000262142"/>
    </source>
</evidence>
<evidence type="ECO:0000313" key="1">
    <source>
        <dbReference type="EMBL" id="SZD73415.1"/>
    </source>
</evidence>
<dbReference type="AlphaFoldDB" id="A0A383U0P4"/>
<name>A0A383U0P4_9FLAO</name>
<accession>A0A383U0P4</accession>
<reference evidence="1 2" key="1">
    <citation type="submission" date="2018-09" db="EMBL/GenBank/DDBJ databases">
        <authorList>
            <consortium name="Pathogen Informatics"/>
        </authorList>
    </citation>
    <scope>NUCLEOTIDE SEQUENCE [LARGE SCALE GENOMIC DNA]</scope>
    <source>
        <strain evidence="1 2">OH-22767</strain>
    </source>
</reference>
<dbReference type="EMBL" id="UNSC01000005">
    <property type="protein sequence ID" value="SZD73415.1"/>
    <property type="molecule type" value="Genomic_DNA"/>
</dbReference>
<organism evidence="1 2">
    <name type="scientific">Candidatus Ornithobacterium hominis</name>
    <dbReference type="NCBI Taxonomy" id="2497989"/>
    <lineage>
        <taxon>Bacteria</taxon>
        <taxon>Pseudomonadati</taxon>
        <taxon>Bacteroidota</taxon>
        <taxon>Flavobacteriia</taxon>
        <taxon>Flavobacteriales</taxon>
        <taxon>Weeksellaceae</taxon>
        <taxon>Ornithobacterium</taxon>
    </lineage>
</organism>
<proteinExistence type="predicted"/>
<keyword evidence="2" id="KW-1185">Reference proteome</keyword>